<sequence>MRIAVTLALIGVLMPYAWRSDIRRKTYDLNQCHTEQSRLSEDSYTATYCYGPGENVVLRLYRTNNMGLVAERLFTFPRDEPVRLTWDRDAIVYDTAATDGEGMIALPPSLSDRWLAMLP</sequence>
<evidence type="ECO:0000313" key="1">
    <source>
        <dbReference type="EMBL" id="VWC12502.1"/>
    </source>
</evidence>
<proteinExistence type="predicted"/>
<dbReference type="AlphaFoldDB" id="A0A6P2PRT2"/>
<name>A0A6P2PRT2_9BURK</name>
<accession>A0A6P2PRT2</accession>
<reference evidence="1 2" key="1">
    <citation type="submission" date="2019-09" db="EMBL/GenBank/DDBJ databases">
        <authorList>
            <person name="Depoorter E."/>
        </authorList>
    </citation>
    <scope>NUCLEOTIDE SEQUENCE [LARGE SCALE GENOMIC DNA]</scope>
    <source>
        <strain evidence="1">LMG 13014</strain>
    </source>
</reference>
<organism evidence="1 2">
    <name type="scientific">Burkholderia aenigmatica</name>
    <dbReference type="NCBI Taxonomy" id="2015348"/>
    <lineage>
        <taxon>Bacteria</taxon>
        <taxon>Pseudomonadati</taxon>
        <taxon>Pseudomonadota</taxon>
        <taxon>Betaproteobacteria</taxon>
        <taxon>Burkholderiales</taxon>
        <taxon>Burkholderiaceae</taxon>
        <taxon>Burkholderia</taxon>
        <taxon>Burkholderia cepacia complex</taxon>
    </lineage>
</organism>
<gene>
    <name evidence="1" type="ORF">BLA13014_05290</name>
</gene>
<evidence type="ECO:0000313" key="2">
    <source>
        <dbReference type="Proteomes" id="UP000494261"/>
    </source>
</evidence>
<protein>
    <submittedName>
        <fullName evidence="1">Uncharacterized protein</fullName>
    </submittedName>
</protein>
<dbReference type="EMBL" id="CABVQC010000042">
    <property type="protein sequence ID" value="VWC12502.1"/>
    <property type="molecule type" value="Genomic_DNA"/>
</dbReference>
<dbReference type="Proteomes" id="UP000494261">
    <property type="component" value="Unassembled WGS sequence"/>
</dbReference>